<protein>
    <submittedName>
        <fullName evidence="1">Uncharacterized protein</fullName>
    </submittedName>
</protein>
<proteinExistence type="predicted"/>
<keyword evidence="2" id="KW-1185">Reference proteome</keyword>
<sequence length="61" mass="7287">MIEFDSTKYTKVKLGKVKIPKEERTKEQHVFLVCISRIHKEYSFAIKPFNTETLKEKEELV</sequence>
<accession>A0A345HAJ0</accession>
<dbReference type="EMBL" id="CP031188">
    <property type="protein sequence ID" value="AXG73600.1"/>
    <property type="molecule type" value="Genomic_DNA"/>
</dbReference>
<dbReference type="AlphaFoldDB" id="A0A345HAJ0"/>
<dbReference type="RefSeq" id="WP_114677360.1">
    <property type="nucleotide sequence ID" value="NZ_CP031188.1"/>
</dbReference>
<organism evidence="1 2">
    <name type="scientific">Flavobacterium arcticum</name>
    <dbReference type="NCBI Taxonomy" id="1784713"/>
    <lineage>
        <taxon>Bacteria</taxon>
        <taxon>Pseudomonadati</taxon>
        <taxon>Bacteroidota</taxon>
        <taxon>Flavobacteriia</taxon>
        <taxon>Flavobacteriales</taxon>
        <taxon>Flavobacteriaceae</taxon>
        <taxon>Flavobacterium</taxon>
    </lineage>
</organism>
<evidence type="ECO:0000313" key="1">
    <source>
        <dbReference type="EMBL" id="AXG73600.1"/>
    </source>
</evidence>
<gene>
    <name evidence="1" type="ORF">DVK85_04890</name>
</gene>
<dbReference type="Proteomes" id="UP000253951">
    <property type="component" value="Chromosome"/>
</dbReference>
<name>A0A345HAJ0_9FLAO</name>
<evidence type="ECO:0000313" key="2">
    <source>
        <dbReference type="Proteomes" id="UP000253951"/>
    </source>
</evidence>
<dbReference type="KEGG" id="fat:DVK85_04890"/>
<reference evidence="1 2" key="1">
    <citation type="submission" date="2018-07" db="EMBL/GenBank/DDBJ databases">
        <title>Complete genome sequence of Flavobacterium arcticum type strain SM1502T.</title>
        <authorList>
            <person name="Li Y."/>
            <person name="Li D.-D."/>
        </authorList>
    </citation>
    <scope>NUCLEOTIDE SEQUENCE [LARGE SCALE GENOMIC DNA]</scope>
    <source>
        <strain evidence="1 2">SM1502</strain>
    </source>
</reference>